<dbReference type="STRING" id="1618550.UT39_C0001G0027"/>
<feature type="transmembrane region" description="Helical" evidence="1">
    <location>
        <begin position="91"/>
        <end position="114"/>
    </location>
</feature>
<name>A0A0G0RE80_9BACT</name>
<protein>
    <submittedName>
        <fullName evidence="2">Uncharacterized protein</fullName>
    </submittedName>
</protein>
<dbReference type="AlphaFoldDB" id="A0A0G0RE80"/>
<feature type="transmembrane region" description="Helical" evidence="1">
    <location>
        <begin position="135"/>
        <end position="155"/>
    </location>
</feature>
<evidence type="ECO:0000313" key="2">
    <source>
        <dbReference type="EMBL" id="KKR11972.1"/>
    </source>
</evidence>
<proteinExistence type="predicted"/>
<evidence type="ECO:0000313" key="3">
    <source>
        <dbReference type="Proteomes" id="UP000034246"/>
    </source>
</evidence>
<keyword evidence="1" id="KW-1133">Transmembrane helix</keyword>
<keyword evidence="1" id="KW-0812">Transmembrane</keyword>
<evidence type="ECO:0000256" key="1">
    <source>
        <dbReference type="SAM" id="Phobius"/>
    </source>
</evidence>
<gene>
    <name evidence="2" type="ORF">UT39_C0001G0027</name>
</gene>
<keyword evidence="1" id="KW-0472">Membrane</keyword>
<dbReference type="Proteomes" id="UP000034246">
    <property type="component" value="Unassembled WGS sequence"/>
</dbReference>
<accession>A0A0G0RE80</accession>
<reference evidence="2 3" key="1">
    <citation type="journal article" date="2015" name="Nature">
        <title>rRNA introns, odd ribosomes, and small enigmatic genomes across a large radiation of phyla.</title>
        <authorList>
            <person name="Brown C.T."/>
            <person name="Hug L.A."/>
            <person name="Thomas B.C."/>
            <person name="Sharon I."/>
            <person name="Castelle C.J."/>
            <person name="Singh A."/>
            <person name="Wilkins M.J."/>
            <person name="Williams K.H."/>
            <person name="Banfield J.F."/>
        </authorList>
    </citation>
    <scope>NUCLEOTIDE SEQUENCE [LARGE SCALE GENOMIC DNA]</scope>
</reference>
<feature type="transmembrane region" description="Helical" evidence="1">
    <location>
        <begin position="65"/>
        <end position="85"/>
    </location>
</feature>
<organism evidence="2 3">
    <name type="scientific">Candidatus Woesebacteria bacterium GW2011_GWA1_39_21</name>
    <dbReference type="NCBI Taxonomy" id="1618550"/>
    <lineage>
        <taxon>Bacteria</taxon>
        <taxon>Candidatus Woeseibacteriota</taxon>
    </lineage>
</organism>
<comment type="caution">
    <text evidence="2">The sequence shown here is derived from an EMBL/GenBank/DDBJ whole genome shotgun (WGS) entry which is preliminary data.</text>
</comment>
<dbReference type="EMBL" id="LBWP01000001">
    <property type="protein sequence ID" value="KKR11972.1"/>
    <property type="molecule type" value="Genomic_DNA"/>
</dbReference>
<sequence length="158" mass="17565">MIRLVLETPHVIVAAAIAVKTGNPFLAVSLSFFSHFVLDEVPHWNPHITNQQAEVKTIDSKSLKIIIADSTLALVLGSIIAASFLPNVKQTILVLACCFASVLPDLIEAPYIFLNYKKPWMKKILFFQKNHQFNTNVFLGFATQIVVIVASILWMTTA</sequence>